<keyword evidence="1" id="KW-1133">Transmembrane helix</keyword>
<dbReference type="EMBL" id="JANQDX010000015">
    <property type="protein sequence ID" value="KAL0910715.1"/>
    <property type="molecule type" value="Genomic_DNA"/>
</dbReference>
<evidence type="ECO:0000313" key="2">
    <source>
        <dbReference type="EMBL" id="KAL0910715.1"/>
    </source>
</evidence>
<keyword evidence="1" id="KW-0472">Membrane</keyword>
<feature type="transmembrane region" description="Helical" evidence="1">
    <location>
        <begin position="608"/>
        <end position="631"/>
    </location>
</feature>
<reference evidence="2 3" key="1">
    <citation type="journal article" date="2024" name="Plant Biotechnol. J.">
        <title>Dendrobium thyrsiflorum genome and its molecular insights into genes involved in important horticultural traits.</title>
        <authorList>
            <person name="Chen B."/>
            <person name="Wang J.Y."/>
            <person name="Zheng P.J."/>
            <person name="Li K.L."/>
            <person name="Liang Y.M."/>
            <person name="Chen X.F."/>
            <person name="Zhang C."/>
            <person name="Zhao X."/>
            <person name="He X."/>
            <person name="Zhang G.Q."/>
            <person name="Liu Z.J."/>
            <person name="Xu Q."/>
        </authorList>
    </citation>
    <scope>NUCLEOTIDE SEQUENCE [LARGE SCALE GENOMIC DNA]</scope>
    <source>
        <strain evidence="2">GZMU011</strain>
    </source>
</reference>
<evidence type="ECO:0000256" key="1">
    <source>
        <dbReference type="SAM" id="Phobius"/>
    </source>
</evidence>
<keyword evidence="3" id="KW-1185">Reference proteome</keyword>
<dbReference type="Proteomes" id="UP001552299">
    <property type="component" value="Unassembled WGS sequence"/>
</dbReference>
<protein>
    <submittedName>
        <fullName evidence="2">Uncharacterized protein</fullName>
    </submittedName>
</protein>
<dbReference type="AlphaFoldDB" id="A0ABD0UDY9"/>
<accession>A0ABD0UDY9</accession>
<sequence length="633" mass="71518">MAENLFSSRIHSMENGIVGSENLRPGLRPLSDFYEGRSFNGIISSGKFHYLVLKADGRGMDDGPDQDPMVPSSRVIVIPGLLSQRRQNFGNLPASPPFRGKQRETGPPATLEKHVYGRCQVELATEVGCEGLEFGRIWLWKTSARSRRSASEELKVDSPVRDLRIRSSEVFEASARFAGFGRAENHYLDSHVPSAMLCQGPIHLPLENTDPPLNCSPSSTWHHGDDPTYFDGEKIRITIFFDFSYFKPRHKICQLDGLSHSLFSRLRGASLAEVLLRSRCLYLRQSFQGRERSITSSHILSWAFSAALKISWFIISPEYQLRFGIQSRGDAGVLDWVAVTNHHHHIQLQHALPYIRPPYLWCRSSLLGPLPYNIHLSNILPLSNNLHLSNNPPLPYLLFLPLLVSGSLSDGATESPVLDLERRLLRPVGYDRSWILSLESANDGIPWRILQGVDRHNGSRHESSFGPISDELDCWERISGKPHRMSRPGLFLFFFLFLHLYEALASRSVFLSTGTFRQQILEPVVQVSHRDAHRTGNPPARIFNSRSLRWQMRTTGRSPGRMEPPYGLSSIHVVHRNGSSSCNNSREVKATKLDGSSSISSLNDSIHYFWILAPYPSWTVIGVFCSFICTIER</sequence>
<organism evidence="2 3">
    <name type="scientific">Dendrobium thyrsiflorum</name>
    <name type="common">Pinecone-like raceme dendrobium</name>
    <name type="synonym">Orchid</name>
    <dbReference type="NCBI Taxonomy" id="117978"/>
    <lineage>
        <taxon>Eukaryota</taxon>
        <taxon>Viridiplantae</taxon>
        <taxon>Streptophyta</taxon>
        <taxon>Embryophyta</taxon>
        <taxon>Tracheophyta</taxon>
        <taxon>Spermatophyta</taxon>
        <taxon>Magnoliopsida</taxon>
        <taxon>Liliopsida</taxon>
        <taxon>Asparagales</taxon>
        <taxon>Orchidaceae</taxon>
        <taxon>Epidendroideae</taxon>
        <taxon>Malaxideae</taxon>
        <taxon>Dendrobiinae</taxon>
        <taxon>Dendrobium</taxon>
    </lineage>
</organism>
<evidence type="ECO:0000313" key="3">
    <source>
        <dbReference type="Proteomes" id="UP001552299"/>
    </source>
</evidence>
<name>A0ABD0UDY9_DENTH</name>
<gene>
    <name evidence="2" type="ORF">M5K25_018797</name>
</gene>
<keyword evidence="1" id="KW-0812">Transmembrane</keyword>
<comment type="caution">
    <text evidence="2">The sequence shown here is derived from an EMBL/GenBank/DDBJ whole genome shotgun (WGS) entry which is preliminary data.</text>
</comment>
<proteinExistence type="predicted"/>